<dbReference type="Proteomes" id="UP000223891">
    <property type="component" value="Segment"/>
</dbReference>
<dbReference type="EMBL" id="KU574722">
    <property type="protein sequence ID" value="AMM44053.1"/>
    <property type="molecule type" value="Genomic_DNA"/>
</dbReference>
<evidence type="ECO:0000313" key="2">
    <source>
        <dbReference type="Proteomes" id="UP000223891"/>
    </source>
</evidence>
<reference evidence="2" key="1">
    <citation type="submission" date="2016-01" db="EMBL/GenBank/DDBJ databases">
        <title>Isolation and Characterization of Enterobacteria phage CBB.</title>
        <authorList>
            <person name="Buttimer C.T.H."/>
            <person name="Hendrix H."/>
            <person name="Alexandre H."/>
            <person name="O'Mahony J."/>
            <person name="Lavigne R."/>
            <person name="Coffey A."/>
        </authorList>
    </citation>
    <scope>NUCLEOTIDE SEQUENCE [LARGE SCALE GENOMIC DNA]</scope>
</reference>
<proteinExistence type="predicted"/>
<organism evidence="1 2">
    <name type="scientific">Pectobacterium phage vB_PcaM_CBB</name>
    <dbReference type="NCBI Taxonomy" id="2772511"/>
    <lineage>
        <taxon>Viruses</taxon>
        <taxon>Duplodnaviria</taxon>
        <taxon>Heunggongvirae</taxon>
        <taxon>Uroviricota</taxon>
        <taxon>Caudoviricetes</taxon>
        <taxon>Mimasvirus</taxon>
        <taxon>Mimasvirus CBB</taxon>
    </lineage>
</organism>
<sequence>MHHFNSLKEIAQFFDKNYYHFLRYEDHTIEYNGITYLMELDEDAPVPLVKIGYFDDEGDLNLLLCVVDFGLLINTDITDDERPDIYEYCTIIRDELFDLNLYDLARFNFVLERAKKDMG</sequence>
<protein>
    <submittedName>
        <fullName evidence="1">Uncharacterized protein</fullName>
    </submittedName>
</protein>
<name>A0A1L2CVJ7_9CAUD</name>
<gene>
    <name evidence="1" type="ORF">CBB_490</name>
</gene>
<accession>A0A1L2CVJ7</accession>
<evidence type="ECO:0000313" key="1">
    <source>
        <dbReference type="EMBL" id="AMM44053.1"/>
    </source>
</evidence>
<keyword evidence="2" id="KW-1185">Reference proteome</keyword>